<dbReference type="AlphaFoldDB" id="A0AAD4AJD6"/>
<dbReference type="SMART" id="SM00387">
    <property type="entry name" value="HATPase_c"/>
    <property type="match status" value="1"/>
</dbReference>
<dbReference type="InterPro" id="IPR036097">
    <property type="entry name" value="HisK_dim/P_sf"/>
</dbReference>
<evidence type="ECO:0000313" key="7">
    <source>
        <dbReference type="Proteomes" id="UP000016487"/>
    </source>
</evidence>
<dbReference type="EMBL" id="AHBZ03000015">
    <property type="protein sequence ID" value="KAF7771989.1"/>
    <property type="molecule type" value="Genomic_DNA"/>
</dbReference>
<reference evidence="6" key="1">
    <citation type="journal article" date="2012" name="J. Bacteriol.">
        <title>Genome sequences of type strains of seven species of the marine bacterium Pseudoalteromonas.</title>
        <authorList>
            <person name="Xie B.B."/>
            <person name="Shu Y.L."/>
            <person name="Qin Q.L."/>
            <person name="Rong J.C."/>
            <person name="Zhang X.Y."/>
            <person name="Chen X.L."/>
            <person name="Shi M."/>
            <person name="He H.L."/>
            <person name="Zhou B.C."/>
            <person name="Zhang Y.Z."/>
        </authorList>
    </citation>
    <scope>NUCLEOTIDE SEQUENCE</scope>
    <source>
        <strain evidence="6">DSM 8771</strain>
    </source>
</reference>
<dbReference type="Gene3D" id="6.10.340.10">
    <property type="match status" value="1"/>
</dbReference>
<dbReference type="InterPro" id="IPR005467">
    <property type="entry name" value="His_kinase_dom"/>
</dbReference>
<dbReference type="SUPFAM" id="SSF47384">
    <property type="entry name" value="Homodimeric domain of signal transducing histidine kinase"/>
    <property type="match status" value="1"/>
</dbReference>
<keyword evidence="4" id="KW-0812">Transmembrane</keyword>
<protein>
    <recommendedName>
        <fullName evidence="2">histidine kinase</fullName>
        <ecNumber evidence="2">2.7.13.3</ecNumber>
    </recommendedName>
</protein>
<evidence type="ECO:0000256" key="1">
    <source>
        <dbReference type="ARBA" id="ARBA00000085"/>
    </source>
</evidence>
<dbReference type="Gene3D" id="1.10.287.130">
    <property type="match status" value="1"/>
</dbReference>
<dbReference type="InterPro" id="IPR003594">
    <property type="entry name" value="HATPase_dom"/>
</dbReference>
<evidence type="ECO:0000313" key="6">
    <source>
        <dbReference type="EMBL" id="KAF7771989.1"/>
    </source>
</evidence>
<accession>A0AAD4AJD6</accession>
<evidence type="ECO:0000256" key="2">
    <source>
        <dbReference type="ARBA" id="ARBA00012438"/>
    </source>
</evidence>
<dbReference type="PANTHER" id="PTHR43065:SF47">
    <property type="match status" value="1"/>
</dbReference>
<dbReference type="Proteomes" id="UP000016487">
    <property type="component" value="Unassembled WGS sequence"/>
</dbReference>
<sequence length="612" mass="69227">MQLRHSVLLFKSAALISTAVVCAVSWFLYCEITNGIKLERRFSELENSVSRLISQKERFIVERDKHIAQGMEPLYLNFQDNFNQLLVLIIDEPEQVTQLANVDEKVKEFKQVFAQFEQAQAQLGYNENEGVYGEFRYHAHQLQSVASKEALNELEILVLELRRAEKDYLLRLKPHYLTLHQQYFEKTTYLVKTALPEQAAIYLQYLAKYQHGFLEYVALIQQQGLTHNQGLRAALNQSIEAIKTHRKILNEGILNARHNNKLSLIFYDLSAIVLISVLCLVLLNYLNNRVSNHILKINKVLQQVTDGEDFSIRTNLHGDDEIAQIGHHLDSLFLYIETLLARLSTAQARLIEEAKIASLGNMVSGFAHELNTPLGVAITSQSHLKEQVQVIKSDLESGILQKKALTKLICEAESALFLLENNLLRTASLIDDFKKVAVHQQYDDMNDFNLKTLVMGVFDCYQSELVPEQYSVECEIPEDLILTSYPAAFSQILSYCINNSVKHGKIASKPLNIVVSAMVVNDFVHFYFKDDGNGIDKELIPVIFEPFITTKRNDGGTGLGLSIVYNLVTQKLKGEVKMQSPAHGGACLHIILENTAYTYDADDADDADDASV</sequence>
<dbReference type="CDD" id="cd00075">
    <property type="entry name" value="HATPase"/>
    <property type="match status" value="1"/>
</dbReference>
<keyword evidence="4" id="KW-1133">Transmembrane helix</keyword>
<name>A0AAD4AJD6_9GAMM</name>
<dbReference type="InterPro" id="IPR003661">
    <property type="entry name" value="HisK_dim/P_dom"/>
</dbReference>
<dbReference type="PRINTS" id="PR00344">
    <property type="entry name" value="BCTRLSENSOR"/>
</dbReference>
<dbReference type="InterPro" id="IPR004358">
    <property type="entry name" value="Sig_transdc_His_kin-like_C"/>
</dbReference>
<evidence type="ECO:0000256" key="4">
    <source>
        <dbReference type="SAM" id="Phobius"/>
    </source>
</evidence>
<dbReference type="SUPFAM" id="SSF55874">
    <property type="entry name" value="ATPase domain of HSP90 chaperone/DNA topoisomerase II/histidine kinase"/>
    <property type="match status" value="1"/>
</dbReference>
<dbReference type="CDD" id="cd00082">
    <property type="entry name" value="HisKA"/>
    <property type="match status" value="1"/>
</dbReference>
<gene>
    <name evidence="6" type="ORF">PCIT_a1965</name>
</gene>
<feature type="domain" description="Histidine kinase" evidence="5">
    <location>
        <begin position="365"/>
        <end position="596"/>
    </location>
</feature>
<dbReference type="PANTHER" id="PTHR43065">
    <property type="entry name" value="SENSOR HISTIDINE KINASE"/>
    <property type="match status" value="1"/>
</dbReference>
<proteinExistence type="predicted"/>
<feature type="transmembrane region" description="Helical" evidence="4">
    <location>
        <begin position="7"/>
        <end position="29"/>
    </location>
</feature>
<keyword evidence="3" id="KW-0597">Phosphoprotein</keyword>
<dbReference type="Pfam" id="PF02518">
    <property type="entry name" value="HATPase_c"/>
    <property type="match status" value="1"/>
</dbReference>
<dbReference type="CDD" id="cd06225">
    <property type="entry name" value="HAMP"/>
    <property type="match status" value="1"/>
</dbReference>
<comment type="caution">
    <text evidence="6">The sequence shown here is derived from an EMBL/GenBank/DDBJ whole genome shotgun (WGS) entry which is preliminary data.</text>
</comment>
<comment type="catalytic activity">
    <reaction evidence="1">
        <text>ATP + protein L-histidine = ADP + protein N-phospho-L-histidine.</text>
        <dbReference type="EC" id="2.7.13.3"/>
    </reaction>
</comment>
<dbReference type="Gene3D" id="3.30.565.10">
    <property type="entry name" value="Histidine kinase-like ATPase, C-terminal domain"/>
    <property type="match status" value="1"/>
</dbReference>
<feature type="transmembrane region" description="Helical" evidence="4">
    <location>
        <begin position="264"/>
        <end position="286"/>
    </location>
</feature>
<evidence type="ECO:0000256" key="3">
    <source>
        <dbReference type="ARBA" id="ARBA00022553"/>
    </source>
</evidence>
<dbReference type="GO" id="GO:0000155">
    <property type="term" value="F:phosphorelay sensor kinase activity"/>
    <property type="evidence" value="ECO:0007669"/>
    <property type="project" value="InterPro"/>
</dbReference>
<dbReference type="PROSITE" id="PS50109">
    <property type="entry name" value="HIS_KIN"/>
    <property type="match status" value="1"/>
</dbReference>
<evidence type="ECO:0000259" key="5">
    <source>
        <dbReference type="PROSITE" id="PS50109"/>
    </source>
</evidence>
<reference evidence="6" key="2">
    <citation type="submission" date="2015-03" db="EMBL/GenBank/DDBJ databases">
        <title>Genome sequence of Pseudoalteromonas citrea.</title>
        <authorList>
            <person name="Xie B.-B."/>
            <person name="Rong J.-C."/>
            <person name="Qin Q.-L."/>
            <person name="Zhang Y.-Z."/>
        </authorList>
    </citation>
    <scope>NUCLEOTIDE SEQUENCE</scope>
    <source>
        <strain evidence="6">DSM 8771</strain>
    </source>
</reference>
<organism evidence="6 7">
    <name type="scientific">Pseudoalteromonas citrea</name>
    <dbReference type="NCBI Taxonomy" id="43655"/>
    <lineage>
        <taxon>Bacteria</taxon>
        <taxon>Pseudomonadati</taxon>
        <taxon>Pseudomonadota</taxon>
        <taxon>Gammaproteobacteria</taxon>
        <taxon>Alteromonadales</taxon>
        <taxon>Pseudoalteromonadaceae</taxon>
        <taxon>Pseudoalteromonas</taxon>
    </lineage>
</organism>
<dbReference type="EC" id="2.7.13.3" evidence="2"/>
<dbReference type="RefSeq" id="WP_010362483.1">
    <property type="nucleotide sequence ID" value="NZ_AHBZ03000015.1"/>
</dbReference>
<keyword evidence="4" id="KW-0472">Membrane</keyword>
<dbReference type="InterPro" id="IPR036890">
    <property type="entry name" value="HATPase_C_sf"/>
</dbReference>